<proteinExistence type="predicted"/>
<accession>A0A508WX01</accession>
<dbReference type="Proteomes" id="UP000507954">
    <property type="component" value="Unassembled WGS sequence"/>
</dbReference>
<protein>
    <submittedName>
        <fullName evidence="1">Uncharacterized protein</fullName>
    </submittedName>
</protein>
<name>A0A508WX01_9HYPH</name>
<reference evidence="1" key="1">
    <citation type="submission" date="2019-06" db="EMBL/GenBank/DDBJ databases">
        <authorList>
            <person name="Le Quere A."/>
            <person name="Colella S."/>
        </authorList>
    </citation>
    <scope>NUCLEOTIDE SEQUENCE</scope>
    <source>
        <strain evidence="1">EmedicaeMD41</strain>
    </source>
</reference>
<dbReference type="AlphaFoldDB" id="A0A508WX01"/>
<evidence type="ECO:0000313" key="1">
    <source>
        <dbReference type="EMBL" id="VTZ61766.1"/>
    </source>
</evidence>
<sequence>MPTISEVRQKFPQYHDLSDDQLADALHRKFYSDIPREEFNAKIGYDAKPRPSGRHLSFEEGAEMLDREERMAGPSGTFGAATTSYLNSMPIVGPMLLGTAQRGAAALSSAFNGESYDDNLKEAQAITDAAQAAHPYVSAGAGVTGAVAGTLPMVVAAPAAFGGGSAGLLARSGMSMLGGGVVGGTDAAVRSGGDYDEIKNGLEWGAGLGLVGPAVGRVVGSGARKLVNAYRTSQAAKAAGTKASTVNQLAKAIAGDGLDEAAVRSRLDTLGPESMIADLGPNTQSKAAALAAMPGRGQEVMRTALEARHGGANARLAATVDETLGRNVVPSKIERGIEANQQLLSPVYRDAFSQAQPYDITAITHDLDRSIQTLRGDAQRALQRVRGMLNVNGQDVVSNDPRVVFQTRQAIDGVLATEANPKVISALTETRQMLDDALARAVPRIKEADAAYAELARQREALQRGQSVLDHGRTAPRPSELAAEVQKGALPQGMQIGPSAVPLRLSQGARAEVDRILGSNANDIARLNKLVKSDGDWNRARLSQLFGQEKADRLFQVLDNELQFAKTRDVVTRNSETARRQQHIADLGGTEDPNFARNAYAAGGTSGAVRAAGVRLVDKFANSIMGGRREAANVSLADAMVSNRTALVDAIAQAQRTGQNPALVEALARSLLLGSGTSGAR</sequence>
<dbReference type="EMBL" id="CABFNB010000097">
    <property type="protein sequence ID" value="VTZ61766.1"/>
    <property type="molecule type" value="Genomic_DNA"/>
</dbReference>
<organism evidence="1">
    <name type="scientific">Sinorhizobium medicae</name>
    <dbReference type="NCBI Taxonomy" id="110321"/>
    <lineage>
        <taxon>Bacteria</taxon>
        <taxon>Pseudomonadati</taxon>
        <taxon>Pseudomonadota</taxon>
        <taxon>Alphaproteobacteria</taxon>
        <taxon>Hyphomicrobiales</taxon>
        <taxon>Rhizobiaceae</taxon>
        <taxon>Sinorhizobium/Ensifer group</taxon>
        <taxon>Sinorhizobium</taxon>
    </lineage>
</organism>
<gene>
    <name evidence="1" type="ORF">EMEDMD4_310015</name>
</gene>